<dbReference type="InterPro" id="IPR000198">
    <property type="entry name" value="RhoGAP_dom"/>
</dbReference>
<organism evidence="3 4">
    <name type="scientific">Protopolystoma xenopodis</name>
    <dbReference type="NCBI Taxonomy" id="117903"/>
    <lineage>
        <taxon>Eukaryota</taxon>
        <taxon>Metazoa</taxon>
        <taxon>Spiralia</taxon>
        <taxon>Lophotrochozoa</taxon>
        <taxon>Platyhelminthes</taxon>
        <taxon>Monogenea</taxon>
        <taxon>Polyopisthocotylea</taxon>
        <taxon>Polystomatidea</taxon>
        <taxon>Polystomatidae</taxon>
        <taxon>Protopolystoma</taxon>
    </lineage>
</organism>
<feature type="domain" description="Rho-GAP" evidence="2">
    <location>
        <begin position="1"/>
        <end position="102"/>
    </location>
</feature>
<feature type="compositionally biased region" description="Acidic residues" evidence="1">
    <location>
        <begin position="389"/>
        <end position="406"/>
    </location>
</feature>
<dbReference type="GO" id="GO:0007165">
    <property type="term" value="P:signal transduction"/>
    <property type="evidence" value="ECO:0007669"/>
    <property type="project" value="InterPro"/>
</dbReference>
<evidence type="ECO:0000259" key="2">
    <source>
        <dbReference type="PROSITE" id="PS50238"/>
    </source>
</evidence>
<comment type="caution">
    <text evidence="3">The sequence shown here is derived from an EMBL/GenBank/DDBJ whole genome shotgun (WGS) entry which is preliminary data.</text>
</comment>
<feature type="non-terminal residue" evidence="3">
    <location>
        <position position="436"/>
    </location>
</feature>
<dbReference type="PROSITE" id="PS50238">
    <property type="entry name" value="RHOGAP"/>
    <property type="match status" value="1"/>
</dbReference>
<accession>A0A3S5BW17</accession>
<feature type="region of interest" description="Disordered" evidence="1">
    <location>
        <begin position="376"/>
        <end position="410"/>
    </location>
</feature>
<dbReference type="InterPro" id="IPR008936">
    <property type="entry name" value="Rho_GTPase_activation_prot"/>
</dbReference>
<proteinExistence type="predicted"/>
<feature type="compositionally biased region" description="Basic and acidic residues" evidence="1">
    <location>
        <begin position="377"/>
        <end position="388"/>
    </location>
</feature>
<evidence type="ECO:0000313" key="4">
    <source>
        <dbReference type="Proteomes" id="UP000784294"/>
    </source>
</evidence>
<dbReference type="EMBL" id="CAAALY010049267">
    <property type="protein sequence ID" value="VEL21040.1"/>
    <property type="molecule type" value="Genomic_DNA"/>
</dbReference>
<gene>
    <name evidence="3" type="ORF">PXEA_LOCUS14480</name>
</gene>
<dbReference type="AlphaFoldDB" id="A0A3S5BW17"/>
<dbReference type="Gene3D" id="1.10.555.10">
    <property type="entry name" value="Rho GTPase activation protein"/>
    <property type="match status" value="1"/>
</dbReference>
<feature type="region of interest" description="Disordered" evidence="1">
    <location>
        <begin position="150"/>
        <end position="175"/>
    </location>
</feature>
<dbReference type="Proteomes" id="UP000784294">
    <property type="component" value="Unassembled WGS sequence"/>
</dbReference>
<evidence type="ECO:0000313" key="3">
    <source>
        <dbReference type="EMBL" id="VEL21040.1"/>
    </source>
</evidence>
<protein>
    <recommendedName>
        <fullName evidence="2">Rho-GAP domain-containing protein</fullName>
    </recommendedName>
</protein>
<name>A0A3S5BW17_9PLAT</name>
<reference evidence="3" key="1">
    <citation type="submission" date="2018-11" db="EMBL/GenBank/DDBJ databases">
        <authorList>
            <consortium name="Pathogen Informatics"/>
        </authorList>
    </citation>
    <scope>NUCLEOTIDE SEQUENCE</scope>
</reference>
<dbReference type="SUPFAM" id="SSF48350">
    <property type="entry name" value="GTPase activation domain, GAP"/>
    <property type="match status" value="1"/>
</dbReference>
<evidence type="ECO:0000256" key="1">
    <source>
        <dbReference type="SAM" id="MobiDB-lite"/>
    </source>
</evidence>
<keyword evidence="4" id="KW-1185">Reference proteome</keyword>
<sequence>MRPRVTTFLIRNRNYANFQHQTVDLIHAKTPRSLIFALTPEAQLLLSLLLHLLTEVGSHCDKNCMSPYSLAVCWAPNLVPDSSEPADVRLIEWLISHARLLLRVPAQWTKTLKPEVESLNTTADNTSTTSVLASSGVPIETGLYDDYEEIDLDDDDDNYREQEGQTRKREKVRRRSHHLGITLNSSPYAPRMGSNSEGAWFAHHINPTVGSEGAGNWATPAMMSSGDSSVSNSNSKIGRNCIGFPFQPSEEAFPTAAWRPLLRKMSTAPSRSSCLSADLINLRQISEAADKRWKILLANCNLPCLLLLARLRSLCQLGLTSNTLIGTADSSHTGLVADGPTPPTTWLDQLGWSAQRGSAPRTVHISRQLHAPADELASSREFRGKDAAAESEDEEEDEEDEEEQQEEMGFVDFSTYSWFSDIAFMTAMEQAKAGTP</sequence>
<dbReference type="Pfam" id="PF00620">
    <property type="entry name" value="RhoGAP"/>
    <property type="match status" value="1"/>
</dbReference>